<proteinExistence type="inferred from homology"/>
<accession>A0A1W1VUI8</accession>
<dbReference type="PROSITE" id="PS50893">
    <property type="entry name" value="ABC_TRANSPORTER_2"/>
    <property type="match status" value="1"/>
</dbReference>
<dbReference type="GO" id="GO:0005524">
    <property type="term" value="F:ATP binding"/>
    <property type="evidence" value="ECO:0007669"/>
    <property type="project" value="UniProtKB-KW"/>
</dbReference>
<sequence length="242" mass="26984">MIYIKNLNVQYGSITALSDINLKVSKNDFLGIIGPNGGGKSTLLKTILSLIPPSSGTIRILGQNPKRARKYLGFVPQFSKFKIDFPINVNDVVSIGCLAKPINIFHRYTSEDKEKISSILEKLDLKHLKERQIGELSGGQLQKVLIARALASDPEILLLDEPTASLDSRARNDIYSLLKELNHNMTIIMVTHDMSILTSHVKSIACLNQTLHYHGEVNLTDEIMQKTFGCPVDLFTKRISKI</sequence>
<organism evidence="6 7">
    <name type="scientific">Desulfonispora thiosulfatigenes DSM 11270</name>
    <dbReference type="NCBI Taxonomy" id="656914"/>
    <lineage>
        <taxon>Bacteria</taxon>
        <taxon>Bacillati</taxon>
        <taxon>Bacillota</taxon>
        <taxon>Clostridia</taxon>
        <taxon>Eubacteriales</taxon>
        <taxon>Peptococcaceae</taxon>
        <taxon>Desulfonispora</taxon>
    </lineage>
</organism>
<feature type="domain" description="ABC transporter" evidence="5">
    <location>
        <begin position="2"/>
        <end position="234"/>
    </location>
</feature>
<gene>
    <name evidence="6" type="ORF">SAMN00017405_2316</name>
</gene>
<evidence type="ECO:0000256" key="1">
    <source>
        <dbReference type="ARBA" id="ARBA00005417"/>
    </source>
</evidence>
<dbReference type="Proteomes" id="UP000192731">
    <property type="component" value="Unassembled WGS sequence"/>
</dbReference>
<protein>
    <submittedName>
        <fullName evidence="6">Zinc transport system ATP-binding protein</fullName>
    </submittedName>
</protein>
<evidence type="ECO:0000256" key="4">
    <source>
        <dbReference type="ARBA" id="ARBA00022840"/>
    </source>
</evidence>
<reference evidence="6 7" key="1">
    <citation type="submission" date="2017-04" db="EMBL/GenBank/DDBJ databases">
        <authorList>
            <person name="Afonso C.L."/>
            <person name="Miller P.J."/>
            <person name="Scott M.A."/>
            <person name="Spackman E."/>
            <person name="Goraichik I."/>
            <person name="Dimitrov K.M."/>
            <person name="Suarez D.L."/>
            <person name="Swayne D.E."/>
        </authorList>
    </citation>
    <scope>NUCLEOTIDE SEQUENCE [LARGE SCALE GENOMIC DNA]</scope>
    <source>
        <strain evidence="6 7">DSM 11270</strain>
    </source>
</reference>
<evidence type="ECO:0000259" key="5">
    <source>
        <dbReference type="PROSITE" id="PS50893"/>
    </source>
</evidence>
<evidence type="ECO:0000313" key="7">
    <source>
        <dbReference type="Proteomes" id="UP000192731"/>
    </source>
</evidence>
<dbReference type="InterPro" id="IPR050153">
    <property type="entry name" value="Metal_Ion_Import_ABC"/>
</dbReference>
<dbReference type="InterPro" id="IPR003593">
    <property type="entry name" value="AAA+_ATPase"/>
</dbReference>
<dbReference type="Gene3D" id="3.40.50.300">
    <property type="entry name" value="P-loop containing nucleotide triphosphate hydrolases"/>
    <property type="match status" value="1"/>
</dbReference>
<dbReference type="PANTHER" id="PTHR42734:SF17">
    <property type="entry name" value="METAL TRANSPORT SYSTEM ATP-BINDING PROTEIN TM_0124-RELATED"/>
    <property type="match status" value="1"/>
</dbReference>
<keyword evidence="3" id="KW-0547">Nucleotide-binding</keyword>
<dbReference type="InterPro" id="IPR027417">
    <property type="entry name" value="P-loop_NTPase"/>
</dbReference>
<dbReference type="AlphaFoldDB" id="A0A1W1VUI8"/>
<dbReference type="RefSeq" id="WP_084054430.1">
    <property type="nucleotide sequence ID" value="NZ_FWWT01000024.1"/>
</dbReference>
<dbReference type="STRING" id="656914.SAMN00017405_2316"/>
<name>A0A1W1VUI8_DESTI</name>
<evidence type="ECO:0000256" key="3">
    <source>
        <dbReference type="ARBA" id="ARBA00022741"/>
    </source>
</evidence>
<keyword evidence="4 6" id="KW-0067">ATP-binding</keyword>
<evidence type="ECO:0000313" key="6">
    <source>
        <dbReference type="EMBL" id="SMB96554.1"/>
    </source>
</evidence>
<dbReference type="Pfam" id="PF00005">
    <property type="entry name" value="ABC_tran"/>
    <property type="match status" value="1"/>
</dbReference>
<dbReference type="EMBL" id="FWWT01000024">
    <property type="protein sequence ID" value="SMB96554.1"/>
    <property type="molecule type" value="Genomic_DNA"/>
</dbReference>
<dbReference type="CDD" id="cd03235">
    <property type="entry name" value="ABC_Metallic_Cations"/>
    <property type="match status" value="1"/>
</dbReference>
<dbReference type="PROSITE" id="PS00211">
    <property type="entry name" value="ABC_TRANSPORTER_1"/>
    <property type="match status" value="1"/>
</dbReference>
<dbReference type="GO" id="GO:0016887">
    <property type="term" value="F:ATP hydrolysis activity"/>
    <property type="evidence" value="ECO:0007669"/>
    <property type="project" value="InterPro"/>
</dbReference>
<dbReference type="InterPro" id="IPR003439">
    <property type="entry name" value="ABC_transporter-like_ATP-bd"/>
</dbReference>
<dbReference type="InterPro" id="IPR017871">
    <property type="entry name" value="ABC_transporter-like_CS"/>
</dbReference>
<comment type="similarity">
    <text evidence="1">Belongs to the ABC transporter superfamily.</text>
</comment>
<dbReference type="PANTHER" id="PTHR42734">
    <property type="entry name" value="METAL TRANSPORT SYSTEM ATP-BINDING PROTEIN TM_0124-RELATED"/>
    <property type="match status" value="1"/>
</dbReference>
<evidence type="ECO:0000256" key="2">
    <source>
        <dbReference type="ARBA" id="ARBA00022448"/>
    </source>
</evidence>
<keyword evidence="2" id="KW-0813">Transport</keyword>
<dbReference type="FunFam" id="3.40.50.300:FF:000134">
    <property type="entry name" value="Iron-enterobactin ABC transporter ATP-binding protein"/>
    <property type="match status" value="1"/>
</dbReference>
<keyword evidence="7" id="KW-1185">Reference proteome</keyword>
<dbReference type="SUPFAM" id="SSF52540">
    <property type="entry name" value="P-loop containing nucleoside triphosphate hydrolases"/>
    <property type="match status" value="1"/>
</dbReference>
<dbReference type="SMART" id="SM00382">
    <property type="entry name" value="AAA"/>
    <property type="match status" value="1"/>
</dbReference>